<gene>
    <name evidence="1" type="ORF">O6H91_06G124400</name>
</gene>
<comment type="caution">
    <text evidence="1">The sequence shown here is derived from an EMBL/GenBank/DDBJ whole genome shotgun (WGS) entry which is preliminary data.</text>
</comment>
<accession>A0ACC2DJ17</accession>
<protein>
    <submittedName>
        <fullName evidence="1">Uncharacterized protein</fullName>
    </submittedName>
</protein>
<dbReference type="Proteomes" id="UP001162992">
    <property type="component" value="Chromosome 6"/>
</dbReference>
<keyword evidence="2" id="KW-1185">Reference proteome</keyword>
<sequence length="1044" mass="111149">MITLWVWMPAAPWVWWIIGLLLCSPTSSQTDATDFAVLQSFVSGLSNPQLLNWKGTDPCGGNWPHIQCEGSHVTAIAVEGVGLKGTLPSNLNQLSNLRYLGLQDNFFHGALPSLNGLGLLQTAYLNNNNFDTIPADFFKSLTSLTAIYLDHSNLNGTNGWVLQRDLLESPLLMNLSLTNTTLSGTIPSFLGSMPNLRVLNLAYNKLGGGIPPSFQNSNLVQLQVNNMIGPVLTGPIDVLGSMSSLTELWLQVNGIEGIIPVGLSNAFSLQNLKINDNKLAGPIPFNFTSLPLRVFTFDNNQLIGPIPNFPIGVSIASFGNNFCQSTAGLGCAPEVNALLSFIGDVGYPLQIISSWKGNNPCNGWIGVACNAAGHVSVINLVSYQLSGVISPALANLTFLTVLRLSNNQLTGIIPSALASLKSLRLLDLSNNTLSGTPPKFPSSTTVNLQGNPELTSNLVPSSSPPLPTPVSPRSQVASTASPTPFPLPATVSSSPPPFRPPSPPSTVPLPSPPIPLPTTPVSPAPIVDPTLPVSANPAPQSSAAPTSSQPSAGNAAPWNVFPLDGPVPSSGRKKIAANSPGANPPRASGPASVEGSHKSSSTVGVIVGSIAGVLTFSLIAIVSFCLYKRKSGPYPRIAGQDVMVYNRNSSSDPEMVKGTGLGSILTSNGRSSEADSNVSSVSGVIQGLEGGKLAISIQSLRHATNDFGTESIIGRGGFGVVYKGVLEDGTVVAVKRMVAAVVNSTGQNEFQAEIAVLTKVRHRHLVALLGYCIDGFEKLLVYEYMPNGNLSQHLLDKGKLGWKPLNWSQRLSVALDVARAMEYLHLLAHKSFIHRDLKSSNILLDDKFRAKVSDFGLVKLAPEGKHSIETKLAGTFGYLAPEYAVTGRVTTKADVFSFGVVLMELITGRRALDETETEENVHLVTWFRRKNVSQESLRALVDPLLDVSKDAFESISTVTELAGHCTAHEPYQRPDMGHAVNVLAPLVGQWKPMNLDDEITTGIDLNMTLPQALKKWQDVEDSSLLFCPDNSQASALTVSVRLLS</sequence>
<reference evidence="2" key="1">
    <citation type="journal article" date="2024" name="Proc. Natl. Acad. Sci. U.S.A.">
        <title>Extraordinary preservation of gene collinearity over three hundred million years revealed in homosporous lycophytes.</title>
        <authorList>
            <person name="Li C."/>
            <person name="Wickell D."/>
            <person name="Kuo L.Y."/>
            <person name="Chen X."/>
            <person name="Nie B."/>
            <person name="Liao X."/>
            <person name="Peng D."/>
            <person name="Ji J."/>
            <person name="Jenkins J."/>
            <person name="Williams M."/>
            <person name="Shu S."/>
            <person name="Plott C."/>
            <person name="Barry K."/>
            <person name="Rajasekar S."/>
            <person name="Grimwood J."/>
            <person name="Han X."/>
            <person name="Sun S."/>
            <person name="Hou Z."/>
            <person name="He W."/>
            <person name="Dai G."/>
            <person name="Sun C."/>
            <person name="Schmutz J."/>
            <person name="Leebens-Mack J.H."/>
            <person name="Li F.W."/>
            <person name="Wang L."/>
        </authorList>
    </citation>
    <scope>NUCLEOTIDE SEQUENCE [LARGE SCALE GENOMIC DNA]</scope>
    <source>
        <strain evidence="2">cv. PW_Plant_1</strain>
    </source>
</reference>
<proteinExistence type="predicted"/>
<dbReference type="EMBL" id="CM055097">
    <property type="protein sequence ID" value="KAJ7554090.1"/>
    <property type="molecule type" value="Genomic_DNA"/>
</dbReference>
<evidence type="ECO:0000313" key="1">
    <source>
        <dbReference type="EMBL" id="KAJ7554090.1"/>
    </source>
</evidence>
<organism evidence="1 2">
    <name type="scientific">Diphasiastrum complanatum</name>
    <name type="common">Issler's clubmoss</name>
    <name type="synonym">Lycopodium complanatum</name>
    <dbReference type="NCBI Taxonomy" id="34168"/>
    <lineage>
        <taxon>Eukaryota</taxon>
        <taxon>Viridiplantae</taxon>
        <taxon>Streptophyta</taxon>
        <taxon>Embryophyta</taxon>
        <taxon>Tracheophyta</taxon>
        <taxon>Lycopodiopsida</taxon>
        <taxon>Lycopodiales</taxon>
        <taxon>Lycopodiaceae</taxon>
        <taxon>Lycopodioideae</taxon>
        <taxon>Diphasiastrum</taxon>
    </lineage>
</organism>
<name>A0ACC2DJ17_DIPCM</name>
<evidence type="ECO:0000313" key="2">
    <source>
        <dbReference type="Proteomes" id="UP001162992"/>
    </source>
</evidence>